<reference evidence="1 2" key="1">
    <citation type="submission" date="2016-11" db="EMBL/GenBank/DDBJ databases">
        <authorList>
            <person name="Jaros S."/>
            <person name="Januszkiewicz K."/>
            <person name="Wedrychowicz H."/>
        </authorList>
    </citation>
    <scope>NUCLEOTIDE SEQUENCE [LARGE SCALE GENOMIC DNA]</scope>
    <source>
        <strain evidence="1 2">DSM 43832</strain>
    </source>
</reference>
<evidence type="ECO:0000313" key="2">
    <source>
        <dbReference type="Proteomes" id="UP000184363"/>
    </source>
</evidence>
<evidence type="ECO:0000313" key="1">
    <source>
        <dbReference type="EMBL" id="SHK08990.1"/>
    </source>
</evidence>
<accession>A0A1M6PM42</accession>
<dbReference type="RefSeq" id="WP_073455459.1">
    <property type="nucleotide sequence ID" value="NZ_CALGVN010000036.1"/>
</dbReference>
<dbReference type="AlphaFoldDB" id="A0A1M6PM42"/>
<dbReference type="EMBL" id="FRAP01000002">
    <property type="protein sequence ID" value="SHK08990.1"/>
    <property type="molecule type" value="Genomic_DNA"/>
</dbReference>
<dbReference type="GO" id="GO:0019441">
    <property type="term" value="P:L-tryptophan catabolic process to kynurenine"/>
    <property type="evidence" value="ECO:0007669"/>
    <property type="project" value="InterPro"/>
</dbReference>
<gene>
    <name evidence="1" type="ORF">SAMN05443637_102344</name>
</gene>
<dbReference type="GO" id="GO:0004061">
    <property type="term" value="F:arylformamidase activity"/>
    <property type="evidence" value="ECO:0007669"/>
    <property type="project" value="InterPro"/>
</dbReference>
<keyword evidence="2" id="KW-1185">Reference proteome</keyword>
<name>A0A1M6PM42_PSETH</name>
<dbReference type="SUPFAM" id="SSF102198">
    <property type="entry name" value="Putative cyclase"/>
    <property type="match status" value="1"/>
</dbReference>
<dbReference type="Gene3D" id="3.50.30.50">
    <property type="entry name" value="Putative cyclase"/>
    <property type="match status" value="1"/>
</dbReference>
<sequence length="238" mass="26127">MPIVDLSQDIYEGMKVYPGHLKTVQFEHATHEETAPRFDSGFSFQTTGFLMNDNGPTHVDSFSHLDPDPSAQTIDKMSLDLFWGPAICLDVTGIPARTDITAEDLDNALAKSGQQLRAGDIVLFHTATWNRYAGDPRYLTEFPGLGESASEWIVQHGVKTFGVDSPTPDNPASTSYPCHMMCRREHITHYENLANLDKVVNTRFVFIGFPLKLRGAHGGPTRAVALVGEDAAGLLQAP</sequence>
<dbReference type="OrthoDB" id="7067800at2"/>
<dbReference type="PANTHER" id="PTHR31118">
    <property type="entry name" value="CYCLASE-LIKE PROTEIN 2"/>
    <property type="match status" value="1"/>
</dbReference>
<dbReference type="InterPro" id="IPR037175">
    <property type="entry name" value="KFase_sf"/>
</dbReference>
<dbReference type="PANTHER" id="PTHR31118:SF12">
    <property type="entry name" value="CYCLASE-LIKE PROTEIN 2"/>
    <property type="match status" value="1"/>
</dbReference>
<proteinExistence type="predicted"/>
<dbReference type="InterPro" id="IPR007325">
    <property type="entry name" value="KFase/CYL"/>
</dbReference>
<dbReference type="Proteomes" id="UP000184363">
    <property type="component" value="Unassembled WGS sequence"/>
</dbReference>
<organism evidence="1 2">
    <name type="scientific">Pseudonocardia thermophila</name>
    <dbReference type="NCBI Taxonomy" id="1848"/>
    <lineage>
        <taxon>Bacteria</taxon>
        <taxon>Bacillati</taxon>
        <taxon>Actinomycetota</taxon>
        <taxon>Actinomycetes</taxon>
        <taxon>Pseudonocardiales</taxon>
        <taxon>Pseudonocardiaceae</taxon>
        <taxon>Pseudonocardia</taxon>
    </lineage>
</organism>
<dbReference type="Pfam" id="PF04199">
    <property type="entry name" value="Cyclase"/>
    <property type="match status" value="1"/>
</dbReference>
<protein>
    <submittedName>
        <fullName evidence="1">Kynurenine formamidase</fullName>
    </submittedName>
</protein>
<dbReference type="STRING" id="1848.SAMN05443637_102344"/>